<reference evidence="1 2" key="1">
    <citation type="submission" date="2024-10" db="EMBL/GenBank/DDBJ databases">
        <authorList>
            <person name="Kim D."/>
        </authorList>
    </citation>
    <scope>NUCLEOTIDE SEQUENCE [LARGE SCALE GENOMIC DNA]</scope>
    <source>
        <strain evidence="1">BH-2024</strain>
    </source>
</reference>
<dbReference type="AlphaFoldDB" id="A0ABD2I196"/>
<accession>A0ABD2I196</accession>
<evidence type="ECO:0000313" key="1">
    <source>
        <dbReference type="EMBL" id="KAL3071570.1"/>
    </source>
</evidence>
<organism evidence="1 2">
    <name type="scientific">Heterodera trifolii</name>
    <dbReference type="NCBI Taxonomy" id="157864"/>
    <lineage>
        <taxon>Eukaryota</taxon>
        <taxon>Metazoa</taxon>
        <taxon>Ecdysozoa</taxon>
        <taxon>Nematoda</taxon>
        <taxon>Chromadorea</taxon>
        <taxon>Rhabditida</taxon>
        <taxon>Tylenchina</taxon>
        <taxon>Tylenchomorpha</taxon>
        <taxon>Tylenchoidea</taxon>
        <taxon>Heteroderidae</taxon>
        <taxon>Heteroderinae</taxon>
        <taxon>Heterodera</taxon>
    </lineage>
</organism>
<dbReference type="Proteomes" id="UP001620626">
    <property type="component" value="Unassembled WGS sequence"/>
</dbReference>
<proteinExistence type="predicted"/>
<sequence>MRAPLEIVVNSTHLLLTEIAARHNIDYRKVAKYRNRFNQILSEMRELQQRGSGQEIAGMEMMRNPRARLNTIMVITRARFSDTSKGVRLCFDRTIILAGLTWARKIAQKWWTSWLQLLFATKCQLMRFSWQFGYATFYDKNNTGTD</sequence>
<keyword evidence="2" id="KW-1185">Reference proteome</keyword>
<name>A0ABD2I196_9BILA</name>
<protein>
    <submittedName>
        <fullName evidence="1">Uncharacterized protein</fullName>
    </submittedName>
</protein>
<evidence type="ECO:0000313" key="2">
    <source>
        <dbReference type="Proteomes" id="UP001620626"/>
    </source>
</evidence>
<comment type="caution">
    <text evidence="1">The sequence shown here is derived from an EMBL/GenBank/DDBJ whole genome shotgun (WGS) entry which is preliminary data.</text>
</comment>
<dbReference type="EMBL" id="JBICBT010001358">
    <property type="protein sequence ID" value="KAL3071570.1"/>
    <property type="molecule type" value="Genomic_DNA"/>
</dbReference>
<gene>
    <name evidence="1" type="ORF">niasHT_031934</name>
</gene>